<dbReference type="EMBL" id="ML210477">
    <property type="protein sequence ID" value="TFK17665.1"/>
    <property type="molecule type" value="Genomic_DNA"/>
</dbReference>
<dbReference type="OrthoDB" id="427280at2759"/>
<dbReference type="GO" id="GO:0005788">
    <property type="term" value="C:endoplasmic reticulum lumen"/>
    <property type="evidence" value="ECO:0007669"/>
    <property type="project" value="TreeGrafter"/>
</dbReference>
<feature type="chain" id="PRO_5022730382" evidence="1">
    <location>
        <begin position="21"/>
        <end position="260"/>
    </location>
</feature>
<reference evidence="3 4" key="1">
    <citation type="journal article" date="2019" name="Nat. Ecol. Evol.">
        <title>Megaphylogeny resolves global patterns of mushroom evolution.</title>
        <authorList>
            <person name="Varga T."/>
            <person name="Krizsan K."/>
            <person name="Foldi C."/>
            <person name="Dima B."/>
            <person name="Sanchez-Garcia M."/>
            <person name="Sanchez-Ramirez S."/>
            <person name="Szollosi G.J."/>
            <person name="Szarkandi J.G."/>
            <person name="Papp V."/>
            <person name="Albert L."/>
            <person name="Andreopoulos W."/>
            <person name="Angelini C."/>
            <person name="Antonin V."/>
            <person name="Barry K.W."/>
            <person name="Bougher N.L."/>
            <person name="Buchanan P."/>
            <person name="Buyck B."/>
            <person name="Bense V."/>
            <person name="Catcheside P."/>
            <person name="Chovatia M."/>
            <person name="Cooper J."/>
            <person name="Damon W."/>
            <person name="Desjardin D."/>
            <person name="Finy P."/>
            <person name="Geml J."/>
            <person name="Haridas S."/>
            <person name="Hughes K."/>
            <person name="Justo A."/>
            <person name="Karasinski D."/>
            <person name="Kautmanova I."/>
            <person name="Kiss B."/>
            <person name="Kocsube S."/>
            <person name="Kotiranta H."/>
            <person name="LaButti K.M."/>
            <person name="Lechner B.E."/>
            <person name="Liimatainen K."/>
            <person name="Lipzen A."/>
            <person name="Lukacs Z."/>
            <person name="Mihaltcheva S."/>
            <person name="Morgado L.N."/>
            <person name="Niskanen T."/>
            <person name="Noordeloos M.E."/>
            <person name="Ohm R.A."/>
            <person name="Ortiz-Santana B."/>
            <person name="Ovrebo C."/>
            <person name="Racz N."/>
            <person name="Riley R."/>
            <person name="Savchenko A."/>
            <person name="Shiryaev A."/>
            <person name="Soop K."/>
            <person name="Spirin V."/>
            <person name="Szebenyi C."/>
            <person name="Tomsovsky M."/>
            <person name="Tulloss R.E."/>
            <person name="Uehling J."/>
            <person name="Grigoriev I.V."/>
            <person name="Vagvolgyi C."/>
            <person name="Papp T."/>
            <person name="Martin F.M."/>
            <person name="Miettinen O."/>
            <person name="Hibbett D.S."/>
            <person name="Nagy L.G."/>
        </authorList>
    </citation>
    <scope>NUCLEOTIDE SEQUENCE [LARGE SCALE GENOMIC DNA]</scope>
    <source>
        <strain evidence="3 4">CBS 121175</strain>
    </source>
</reference>
<feature type="signal peptide" evidence="1">
    <location>
        <begin position="1"/>
        <end position="20"/>
    </location>
</feature>
<dbReference type="Pfam" id="PF00085">
    <property type="entry name" value="Thioredoxin"/>
    <property type="match status" value="1"/>
</dbReference>
<evidence type="ECO:0000259" key="2">
    <source>
        <dbReference type="PROSITE" id="PS51352"/>
    </source>
</evidence>
<evidence type="ECO:0000313" key="4">
    <source>
        <dbReference type="Proteomes" id="UP000307440"/>
    </source>
</evidence>
<proteinExistence type="predicted"/>
<dbReference type="SUPFAM" id="SSF52833">
    <property type="entry name" value="Thioredoxin-like"/>
    <property type="match status" value="1"/>
</dbReference>
<dbReference type="STRING" id="230819.A0A5C3KC62"/>
<dbReference type="GO" id="GO:0034976">
    <property type="term" value="P:response to endoplasmic reticulum stress"/>
    <property type="evidence" value="ECO:0007669"/>
    <property type="project" value="TreeGrafter"/>
</dbReference>
<dbReference type="AlphaFoldDB" id="A0A5C3KC62"/>
<dbReference type="PANTHER" id="PTHR45815:SF3">
    <property type="entry name" value="PROTEIN DISULFIDE-ISOMERASE A6"/>
    <property type="match status" value="1"/>
</dbReference>
<dbReference type="GO" id="GO:0015035">
    <property type="term" value="F:protein-disulfide reductase activity"/>
    <property type="evidence" value="ECO:0007669"/>
    <property type="project" value="TreeGrafter"/>
</dbReference>
<gene>
    <name evidence="3" type="ORF">FA15DRAFT_675916</name>
</gene>
<dbReference type="PROSITE" id="PS51352">
    <property type="entry name" value="THIOREDOXIN_2"/>
    <property type="match status" value="1"/>
</dbReference>
<keyword evidence="4" id="KW-1185">Reference proteome</keyword>
<dbReference type="PRINTS" id="PR00421">
    <property type="entry name" value="THIOREDOXIN"/>
</dbReference>
<evidence type="ECO:0000256" key="1">
    <source>
        <dbReference type="SAM" id="SignalP"/>
    </source>
</evidence>
<dbReference type="PANTHER" id="PTHR45815">
    <property type="entry name" value="PROTEIN DISULFIDE-ISOMERASE A6"/>
    <property type="match status" value="1"/>
</dbReference>
<keyword evidence="3" id="KW-0413">Isomerase</keyword>
<dbReference type="Proteomes" id="UP000307440">
    <property type="component" value="Unassembled WGS sequence"/>
</dbReference>
<keyword evidence="1" id="KW-0732">Signal</keyword>
<dbReference type="InterPro" id="IPR036249">
    <property type="entry name" value="Thioredoxin-like_sf"/>
</dbReference>
<evidence type="ECO:0000313" key="3">
    <source>
        <dbReference type="EMBL" id="TFK17665.1"/>
    </source>
</evidence>
<protein>
    <submittedName>
        <fullName evidence="3">Disulfide isomerase</fullName>
    </submittedName>
</protein>
<sequence>MLLLANVLVALVLTPSLVSAAIFPKGTKVKLLDDKGFKKAMEKEETSVVAFVAPWCGHCQKLAPEYSKLATTLDPLIPTYAVDCDEEKNKRLCHDQGIKGFPTIKVYPRGKHVAPIPYDQERTASGIFRFVSLRVANPPKKLLKAKEIEPWVKKSTKKPRALLLTKDSKVPLLWKVLSNKYNGKLELGTHRDEKGEAGTTWGLEKGKTHVLLYPSGSTDPVRYEGATKLEGLTQFFDSVLAGKADLSKVIKPAERPSDEL</sequence>
<feature type="domain" description="Thioredoxin" evidence="2">
    <location>
        <begin position="8"/>
        <end position="136"/>
    </location>
</feature>
<dbReference type="Gene3D" id="3.40.30.10">
    <property type="entry name" value="Glutaredoxin"/>
    <property type="match status" value="2"/>
</dbReference>
<dbReference type="GO" id="GO:0016853">
    <property type="term" value="F:isomerase activity"/>
    <property type="evidence" value="ECO:0007669"/>
    <property type="project" value="UniProtKB-KW"/>
</dbReference>
<dbReference type="InterPro" id="IPR013766">
    <property type="entry name" value="Thioredoxin_domain"/>
</dbReference>
<organism evidence="3 4">
    <name type="scientific">Coprinopsis marcescibilis</name>
    <name type="common">Agaric fungus</name>
    <name type="synonym">Psathyrella marcescibilis</name>
    <dbReference type="NCBI Taxonomy" id="230819"/>
    <lineage>
        <taxon>Eukaryota</taxon>
        <taxon>Fungi</taxon>
        <taxon>Dikarya</taxon>
        <taxon>Basidiomycota</taxon>
        <taxon>Agaricomycotina</taxon>
        <taxon>Agaricomycetes</taxon>
        <taxon>Agaricomycetidae</taxon>
        <taxon>Agaricales</taxon>
        <taxon>Agaricineae</taxon>
        <taxon>Psathyrellaceae</taxon>
        <taxon>Coprinopsis</taxon>
    </lineage>
</organism>
<name>A0A5C3KC62_COPMA</name>
<accession>A0A5C3KC62</accession>